<feature type="non-terminal residue" evidence="2">
    <location>
        <position position="160"/>
    </location>
</feature>
<name>A0A061RCY2_9CHLO</name>
<organism evidence="2">
    <name type="scientific">Tetraselmis sp. GSL018</name>
    <dbReference type="NCBI Taxonomy" id="582737"/>
    <lineage>
        <taxon>Eukaryota</taxon>
        <taxon>Viridiplantae</taxon>
        <taxon>Chlorophyta</taxon>
        <taxon>core chlorophytes</taxon>
        <taxon>Chlorodendrophyceae</taxon>
        <taxon>Chlorodendrales</taxon>
        <taxon>Chlorodendraceae</taxon>
        <taxon>Tetraselmis</taxon>
    </lineage>
</organism>
<dbReference type="AlphaFoldDB" id="A0A061RCY2"/>
<feature type="non-terminal residue" evidence="2">
    <location>
        <position position="1"/>
    </location>
</feature>
<gene>
    <name evidence="2" type="ORF">TSPGSL018_8905</name>
</gene>
<sequence length="160" mass="17917">ECSEKDEQKDEQAQALKAKNDSCCDIKERESLSWMSDCVQDAENLQTLENEIVDLLGSDTAQCSSTARGSACTSASGRPVETEISDLSQTERQITVQAYDWYLRDLVYAEESEQEESVIQHFLENQTGKLPSVPFLGESSRQRVESATEVFSDMENKSES</sequence>
<protein>
    <submittedName>
        <fullName evidence="2">Uncharacterized protein</fullName>
    </submittedName>
</protein>
<proteinExistence type="predicted"/>
<evidence type="ECO:0000256" key="1">
    <source>
        <dbReference type="SAM" id="MobiDB-lite"/>
    </source>
</evidence>
<reference evidence="2" key="1">
    <citation type="submission" date="2014-05" db="EMBL/GenBank/DDBJ databases">
        <title>The transcriptome of the halophilic microalga Tetraselmis sp. GSL018 isolated from the Great Salt Lake, Utah.</title>
        <authorList>
            <person name="Jinkerson R.E."/>
            <person name="D'Adamo S."/>
            <person name="Posewitz M.C."/>
        </authorList>
    </citation>
    <scope>NUCLEOTIDE SEQUENCE</scope>
    <source>
        <strain evidence="2">GSL018</strain>
    </source>
</reference>
<evidence type="ECO:0000313" key="2">
    <source>
        <dbReference type="EMBL" id="JAC68366.1"/>
    </source>
</evidence>
<dbReference type="EMBL" id="GBEZ01018030">
    <property type="protein sequence ID" value="JAC68366.1"/>
    <property type="molecule type" value="Transcribed_RNA"/>
</dbReference>
<accession>A0A061RCY2</accession>
<feature type="region of interest" description="Disordered" evidence="1">
    <location>
        <begin position="133"/>
        <end position="160"/>
    </location>
</feature>